<comment type="caution">
    <text evidence="1">The sequence shown here is derived from an EMBL/GenBank/DDBJ whole genome shotgun (WGS) entry which is preliminary data.</text>
</comment>
<evidence type="ECO:0000313" key="1">
    <source>
        <dbReference type="EMBL" id="MFC1572427.1"/>
    </source>
</evidence>
<accession>A0ABV6YJB3</accession>
<proteinExistence type="predicted"/>
<reference evidence="1 2" key="1">
    <citation type="submission" date="2024-09" db="EMBL/GenBank/DDBJ databases">
        <authorList>
            <person name="D'Angelo T."/>
        </authorList>
    </citation>
    <scope>NUCLEOTIDE SEQUENCE [LARGE SCALE GENOMIC DNA]</scope>
    <source>
        <strain evidence="1">SAG AM-320-E07</strain>
    </source>
</reference>
<name>A0ABV6YJB3_UNCEI</name>
<sequence>MRWEKDWETRLDITPQSVRLMVTDQGQMVLQARFCGRPVHPRALPLILEGLALWEGKRLCVVTFAERAVHPTLGLGEDGDTWPPENRLVEYMLVEPPLHGRPSSGRCSP</sequence>
<dbReference type="Proteomes" id="UP001593833">
    <property type="component" value="Unassembled WGS sequence"/>
</dbReference>
<gene>
    <name evidence="1" type="ORF">ACFL6M_02400</name>
</gene>
<dbReference type="EMBL" id="JBHPKH010000016">
    <property type="protein sequence ID" value="MFC1572427.1"/>
    <property type="molecule type" value="Genomic_DNA"/>
</dbReference>
<protein>
    <submittedName>
        <fullName evidence="1">Uncharacterized protein</fullName>
    </submittedName>
</protein>
<keyword evidence="2" id="KW-1185">Reference proteome</keyword>
<evidence type="ECO:0000313" key="2">
    <source>
        <dbReference type="Proteomes" id="UP001593833"/>
    </source>
</evidence>
<organism evidence="1 2">
    <name type="scientific">Eiseniibacteriota bacterium</name>
    <dbReference type="NCBI Taxonomy" id="2212470"/>
    <lineage>
        <taxon>Bacteria</taxon>
        <taxon>Candidatus Eiseniibacteriota</taxon>
    </lineage>
</organism>